<name>A0A2R5F5J5_9BACL</name>
<feature type="transmembrane region" description="Helical" evidence="8">
    <location>
        <begin position="304"/>
        <end position="323"/>
    </location>
</feature>
<dbReference type="Proteomes" id="UP000245202">
    <property type="component" value="Unassembled WGS sequence"/>
</dbReference>
<evidence type="ECO:0000256" key="5">
    <source>
        <dbReference type="ARBA" id="ARBA00022692"/>
    </source>
</evidence>
<evidence type="ECO:0000313" key="10">
    <source>
        <dbReference type="Proteomes" id="UP000245202"/>
    </source>
</evidence>
<organism evidence="9 10">
    <name type="scientific">Paenibacillus agaridevorans</name>
    <dbReference type="NCBI Taxonomy" id="171404"/>
    <lineage>
        <taxon>Bacteria</taxon>
        <taxon>Bacillati</taxon>
        <taxon>Bacillota</taxon>
        <taxon>Bacilli</taxon>
        <taxon>Bacillales</taxon>
        <taxon>Paenibacillaceae</taxon>
        <taxon>Paenibacillus</taxon>
    </lineage>
</organism>
<sequence length="368" mass="40227">MKNLVLINGRQFALLAIYITIGDTILILPAVPAQAAGRDAWISALLGIVFGIGVVLLYSTVGKRNAGRTFVDYAETVLGRWLGGAVACAFLGYIFLSSAAHVREIGDFMTTQMMPETPIHAIHIFYAAVVLLAVYLGLECIARTSEFFFPVLILFLIVFVLFLVPSIETSNLLPVMENGLGPVMQGAVSTTAYPFAELSVLLMVIPHVKNSGAIRGSFLKGALFGGVVIALIIFLSISILGQDLAARNMYPSYALAKKIDVGQFLQRIEVILAFMWLLTSFIKTSLYFYVFHMTLAHLFRLQQYRSMVLPSGVLLVAMSVLISPNINHFQQMNDYWPYMDLTLGVGTSLLLLAVGFIRGGSLSPKQGT</sequence>
<evidence type="ECO:0000256" key="1">
    <source>
        <dbReference type="ARBA" id="ARBA00004141"/>
    </source>
</evidence>
<keyword evidence="6 8" id="KW-1133">Transmembrane helix</keyword>
<dbReference type="EMBL" id="BDQX01000423">
    <property type="protein sequence ID" value="GBG11631.1"/>
    <property type="molecule type" value="Genomic_DNA"/>
</dbReference>
<accession>A0A2R5F5J5</accession>
<protein>
    <submittedName>
        <fullName evidence="9">Spore germination protein</fullName>
    </submittedName>
</protein>
<feature type="transmembrane region" description="Helical" evidence="8">
    <location>
        <begin position="187"/>
        <end position="205"/>
    </location>
</feature>
<dbReference type="Gene3D" id="1.20.1740.10">
    <property type="entry name" value="Amino acid/polyamine transporter I"/>
    <property type="match status" value="1"/>
</dbReference>
<evidence type="ECO:0000256" key="6">
    <source>
        <dbReference type="ARBA" id="ARBA00022989"/>
    </source>
</evidence>
<keyword evidence="3" id="KW-0813">Transport</keyword>
<keyword evidence="7 8" id="KW-0472">Membrane</keyword>
<comment type="similarity">
    <text evidence="2">Belongs to the amino acid-polyamine-organocation (APC) superfamily. Spore germination protein (SGP) (TC 2.A.3.9) family.</text>
</comment>
<feature type="transmembrane region" description="Helical" evidence="8">
    <location>
        <begin position="12"/>
        <end position="35"/>
    </location>
</feature>
<feature type="transmembrane region" description="Helical" evidence="8">
    <location>
        <begin position="217"/>
        <end position="240"/>
    </location>
</feature>
<evidence type="ECO:0000256" key="3">
    <source>
        <dbReference type="ARBA" id="ARBA00022448"/>
    </source>
</evidence>
<dbReference type="Pfam" id="PF03845">
    <property type="entry name" value="Spore_permease"/>
    <property type="match status" value="1"/>
</dbReference>
<proteinExistence type="inferred from homology"/>
<dbReference type="PANTHER" id="PTHR34975">
    <property type="entry name" value="SPORE GERMINATION PROTEIN A2"/>
    <property type="match status" value="1"/>
</dbReference>
<evidence type="ECO:0000256" key="2">
    <source>
        <dbReference type="ARBA" id="ARBA00007998"/>
    </source>
</evidence>
<dbReference type="GO" id="GO:0009847">
    <property type="term" value="P:spore germination"/>
    <property type="evidence" value="ECO:0007669"/>
    <property type="project" value="InterPro"/>
</dbReference>
<feature type="transmembrane region" description="Helical" evidence="8">
    <location>
        <begin position="335"/>
        <end position="357"/>
    </location>
</feature>
<evidence type="ECO:0000313" key="9">
    <source>
        <dbReference type="EMBL" id="GBG11631.1"/>
    </source>
</evidence>
<keyword evidence="10" id="KW-1185">Reference proteome</keyword>
<keyword evidence="5 8" id="KW-0812">Transmembrane</keyword>
<comment type="subcellular location">
    <subcellularLocation>
        <location evidence="1">Membrane</location>
        <topology evidence="1">Multi-pass membrane protein</topology>
    </subcellularLocation>
</comment>
<feature type="transmembrane region" description="Helical" evidence="8">
    <location>
        <begin position="270"/>
        <end position="292"/>
    </location>
</feature>
<reference evidence="9 10" key="1">
    <citation type="submission" date="2017-08" db="EMBL/GenBank/DDBJ databases">
        <title>Substantial Increase in Enzyme Production by Combined Drug-Resistance Mutations in Paenibacillus agaridevorans.</title>
        <authorList>
            <person name="Tanaka Y."/>
            <person name="Funane K."/>
            <person name="Hosaka T."/>
            <person name="Shiwa Y."/>
            <person name="Fujita N."/>
            <person name="Miyazaki T."/>
            <person name="Yoshikawa H."/>
            <person name="Murakami K."/>
            <person name="Kasahara K."/>
            <person name="Inaoka T."/>
            <person name="Hiraga Y."/>
            <person name="Ochi K."/>
        </authorList>
    </citation>
    <scope>NUCLEOTIDE SEQUENCE [LARGE SCALE GENOMIC DNA]</scope>
    <source>
        <strain evidence="9 10">T-3040</strain>
    </source>
</reference>
<dbReference type="GO" id="GO:0016020">
    <property type="term" value="C:membrane"/>
    <property type="evidence" value="ECO:0007669"/>
    <property type="project" value="UniProtKB-SubCell"/>
</dbReference>
<gene>
    <name evidence="9" type="ORF">PAT3040_06462</name>
</gene>
<evidence type="ECO:0000256" key="8">
    <source>
        <dbReference type="SAM" id="Phobius"/>
    </source>
</evidence>
<feature type="transmembrane region" description="Helical" evidence="8">
    <location>
        <begin position="120"/>
        <end position="138"/>
    </location>
</feature>
<feature type="transmembrane region" description="Helical" evidence="8">
    <location>
        <begin position="41"/>
        <end position="61"/>
    </location>
</feature>
<dbReference type="InterPro" id="IPR004761">
    <property type="entry name" value="Spore_GerAB"/>
</dbReference>
<dbReference type="NCBIfam" id="TIGR00912">
    <property type="entry name" value="2A0309"/>
    <property type="match status" value="1"/>
</dbReference>
<keyword evidence="4" id="KW-0309">Germination</keyword>
<dbReference type="AlphaFoldDB" id="A0A2R5F5J5"/>
<evidence type="ECO:0000256" key="4">
    <source>
        <dbReference type="ARBA" id="ARBA00022544"/>
    </source>
</evidence>
<evidence type="ECO:0000256" key="7">
    <source>
        <dbReference type="ARBA" id="ARBA00023136"/>
    </source>
</evidence>
<dbReference type="PANTHER" id="PTHR34975:SF2">
    <property type="entry name" value="SPORE GERMINATION PROTEIN A2"/>
    <property type="match status" value="1"/>
</dbReference>
<feature type="transmembrane region" description="Helical" evidence="8">
    <location>
        <begin position="147"/>
        <end position="167"/>
    </location>
</feature>
<comment type="caution">
    <text evidence="9">The sequence shown here is derived from an EMBL/GenBank/DDBJ whole genome shotgun (WGS) entry which is preliminary data.</text>
</comment>
<dbReference type="RefSeq" id="WP_108995890.1">
    <property type="nucleotide sequence ID" value="NZ_BDQX01000423.1"/>
</dbReference>
<feature type="transmembrane region" description="Helical" evidence="8">
    <location>
        <begin position="81"/>
        <end position="100"/>
    </location>
</feature>